<reference evidence="2 3" key="1">
    <citation type="submission" date="2018-05" db="EMBL/GenBank/DDBJ databases">
        <title>Streptomyces venezuelae.</title>
        <authorList>
            <person name="Kim W."/>
            <person name="Lee N."/>
            <person name="Cho B.-K."/>
        </authorList>
    </citation>
    <scope>NUCLEOTIDE SEQUENCE [LARGE SCALE GENOMIC DNA]</scope>
    <source>
        <strain evidence="2 3">ATCC 21782</strain>
    </source>
</reference>
<evidence type="ECO:0000313" key="2">
    <source>
        <dbReference type="EMBL" id="QES48312.1"/>
    </source>
</evidence>
<keyword evidence="1" id="KW-0732">Signal</keyword>
<protein>
    <recommendedName>
        <fullName evidence="4">Secreted protein</fullName>
    </recommendedName>
</protein>
<proteinExistence type="predicted"/>
<name>A0A5P2CZI8_STRVZ</name>
<feature type="signal peptide" evidence="1">
    <location>
        <begin position="1"/>
        <end position="27"/>
    </location>
</feature>
<evidence type="ECO:0008006" key="4">
    <source>
        <dbReference type="Google" id="ProtNLM"/>
    </source>
</evidence>
<sequence>MLNATVKNTAKTLTVALAAGAAIFASSGSTTTEANQAPWPVAPKSSAGGEVILANLAPWPVAPKPAGPSA</sequence>
<gene>
    <name evidence="2" type="ORF">DEJ50_11260</name>
</gene>
<evidence type="ECO:0000256" key="1">
    <source>
        <dbReference type="SAM" id="SignalP"/>
    </source>
</evidence>
<feature type="chain" id="PRO_5038731268" description="Secreted protein" evidence="1">
    <location>
        <begin position="28"/>
        <end position="70"/>
    </location>
</feature>
<organism evidence="2 3">
    <name type="scientific">Streptomyces venezuelae</name>
    <dbReference type="NCBI Taxonomy" id="54571"/>
    <lineage>
        <taxon>Bacteria</taxon>
        <taxon>Bacillati</taxon>
        <taxon>Actinomycetota</taxon>
        <taxon>Actinomycetes</taxon>
        <taxon>Kitasatosporales</taxon>
        <taxon>Streptomycetaceae</taxon>
        <taxon>Streptomyces</taxon>
    </lineage>
</organism>
<accession>A0A5P2CZI8</accession>
<dbReference type="Proteomes" id="UP000325211">
    <property type="component" value="Chromosome"/>
</dbReference>
<dbReference type="RefSeq" id="WP_150207495.1">
    <property type="nucleotide sequence ID" value="NZ_CP029190.1"/>
</dbReference>
<evidence type="ECO:0000313" key="3">
    <source>
        <dbReference type="Proteomes" id="UP000325211"/>
    </source>
</evidence>
<dbReference type="EMBL" id="CP029190">
    <property type="protein sequence ID" value="QES48312.1"/>
    <property type="molecule type" value="Genomic_DNA"/>
</dbReference>
<dbReference type="AlphaFoldDB" id="A0A5P2CZI8"/>